<proteinExistence type="inferred from homology"/>
<feature type="binding site" evidence="5">
    <location>
        <position position="280"/>
    </location>
    <ligand>
        <name>Fe cation</name>
        <dbReference type="ChEBI" id="CHEBI:24875"/>
        <note>catalytic</note>
    </ligand>
</feature>
<evidence type="ECO:0000256" key="2">
    <source>
        <dbReference type="ARBA" id="ARBA00022723"/>
    </source>
</evidence>
<organism evidence="6 8">
    <name type="scientific">Sitophilus oryzae</name>
    <name type="common">Rice weevil</name>
    <name type="synonym">Curculio oryzae</name>
    <dbReference type="NCBI Taxonomy" id="7048"/>
    <lineage>
        <taxon>Eukaryota</taxon>
        <taxon>Metazoa</taxon>
        <taxon>Ecdysozoa</taxon>
        <taxon>Arthropoda</taxon>
        <taxon>Hexapoda</taxon>
        <taxon>Insecta</taxon>
        <taxon>Pterygota</taxon>
        <taxon>Neoptera</taxon>
        <taxon>Endopterygota</taxon>
        <taxon>Coleoptera</taxon>
        <taxon>Polyphaga</taxon>
        <taxon>Cucujiformia</taxon>
        <taxon>Curculionidae</taxon>
        <taxon>Dryophthorinae</taxon>
        <taxon>Sitophilus</taxon>
    </lineage>
</organism>
<keyword evidence="6" id="KW-1185">Reference proteome</keyword>
<sequence length="569" mass="65006">MNIMESNVFTWSPLPQKRKLDFTQKKKNVNKAKDFNGNPSESYFSNCEFEVWLRSCEKEINEPLTGDVKGIVPNWLNGCLIRNGPGSIKAGAEEFQHLFDSSALLHRFGIKQGKITYQCKFLRSETYKKTWAANRLVITEFGTSAVPDPCHTIFQKVASMFNLKSDMSDNAMISVYPFQDEIYAFNEIPFIHKINPNTLETLNRIDISANINIVNHTSHPHVMEDGSVYNIGLSVNPTGPYHNVVLFPAVSSGCKKSMFDNARIVASIPARWPFHPSYMHTFGITKNYFIIIEQPLSVSLPGLLATKIQNKPLAGAFRWYNNEYTQINLISRHNGELQFKFYAETFFYLHIINQYEDKDYVILDICAYRDPSMIDCMYYETMKDMHNNPDYAKMFRGRPIRFVLPLNPKPGTGVGENLINYNNSLASAYYTKNEDILVKAEKLCDLGCETPRINYEKYLGKRYRYFYAISSDVDAVNPGTLIKVDVEEKSCKTWQEPNCYPSEPVFVACPNSKHEDDGIILSAMVWGGEDTNHVGLLIINAKTFKEIGRAEFKTPSPVPKCLHGWFLPQ</sequence>
<feature type="binding site" evidence="5">
    <location>
        <position position="219"/>
    </location>
    <ligand>
        <name>Fe cation</name>
        <dbReference type="ChEBI" id="CHEBI:24875"/>
        <note>catalytic</note>
    </ligand>
</feature>
<name>A0A6J2YPT0_SITOR</name>
<dbReference type="GeneID" id="115889020"/>
<dbReference type="RefSeq" id="XP_030764785.1">
    <property type="nucleotide sequence ID" value="XM_030908925.1"/>
</dbReference>
<dbReference type="AlphaFoldDB" id="A0A6J2YPT0"/>
<dbReference type="KEGG" id="soy:115889020"/>
<dbReference type="PANTHER" id="PTHR10543:SF24">
    <property type="entry name" value="CAROTENOID ISOMEROOXYGENASE"/>
    <property type="match status" value="1"/>
</dbReference>
<dbReference type="OrthoDB" id="1069523at2759"/>
<evidence type="ECO:0000313" key="7">
    <source>
        <dbReference type="RefSeq" id="XP_030764784.1"/>
    </source>
</evidence>
<evidence type="ECO:0000256" key="4">
    <source>
        <dbReference type="ARBA" id="ARBA00023004"/>
    </source>
</evidence>
<dbReference type="GO" id="GO:0016121">
    <property type="term" value="P:carotene catabolic process"/>
    <property type="evidence" value="ECO:0007669"/>
    <property type="project" value="TreeGrafter"/>
</dbReference>
<gene>
    <name evidence="7 8" type="primary">LOC115889020</name>
</gene>
<keyword evidence="3" id="KW-0560">Oxidoreductase</keyword>
<evidence type="ECO:0000256" key="5">
    <source>
        <dbReference type="PIRSR" id="PIRSR604294-1"/>
    </source>
</evidence>
<dbReference type="Pfam" id="PF03055">
    <property type="entry name" value="RPE65"/>
    <property type="match status" value="1"/>
</dbReference>
<dbReference type="GO" id="GO:0046872">
    <property type="term" value="F:metal ion binding"/>
    <property type="evidence" value="ECO:0007669"/>
    <property type="project" value="UniProtKB-KW"/>
</dbReference>
<protein>
    <submittedName>
        <fullName evidence="7 8">Carotenoid isomerooxygenase</fullName>
    </submittedName>
</protein>
<reference evidence="7 8" key="1">
    <citation type="submission" date="2025-04" db="UniProtKB">
        <authorList>
            <consortium name="RefSeq"/>
        </authorList>
    </citation>
    <scope>IDENTIFICATION</scope>
    <source>
        <tissue evidence="7 8">Gonads</tissue>
    </source>
</reference>
<evidence type="ECO:0000313" key="8">
    <source>
        <dbReference type="RefSeq" id="XP_030764785.1"/>
    </source>
</evidence>
<dbReference type="GO" id="GO:0042574">
    <property type="term" value="P:retinal metabolic process"/>
    <property type="evidence" value="ECO:0007669"/>
    <property type="project" value="TreeGrafter"/>
</dbReference>
<dbReference type="RefSeq" id="XP_030764784.1">
    <property type="nucleotide sequence ID" value="XM_030908924.1"/>
</dbReference>
<feature type="binding site" evidence="5">
    <location>
        <position position="563"/>
    </location>
    <ligand>
        <name>Fe cation</name>
        <dbReference type="ChEBI" id="CHEBI:24875"/>
        <note>catalytic</note>
    </ligand>
</feature>
<dbReference type="Proteomes" id="UP000504635">
    <property type="component" value="Unplaced"/>
</dbReference>
<evidence type="ECO:0000313" key="6">
    <source>
        <dbReference type="Proteomes" id="UP000504635"/>
    </source>
</evidence>
<evidence type="ECO:0000256" key="1">
    <source>
        <dbReference type="ARBA" id="ARBA00006787"/>
    </source>
</evidence>
<keyword evidence="4 5" id="KW-0408">Iron</keyword>
<evidence type="ECO:0000256" key="3">
    <source>
        <dbReference type="ARBA" id="ARBA00023002"/>
    </source>
</evidence>
<dbReference type="GO" id="GO:0003834">
    <property type="term" value="F:beta-carotene 15,15'-dioxygenase activity"/>
    <property type="evidence" value="ECO:0007669"/>
    <property type="project" value="TreeGrafter"/>
</dbReference>
<comment type="similarity">
    <text evidence="1">Belongs to the carotenoid oxygenase family.</text>
</comment>
<dbReference type="CTD" id="41678"/>
<dbReference type="InterPro" id="IPR004294">
    <property type="entry name" value="Carotenoid_Oase"/>
</dbReference>
<comment type="cofactor">
    <cofactor evidence="5">
        <name>Fe(2+)</name>
        <dbReference type="ChEBI" id="CHEBI:29033"/>
    </cofactor>
    <text evidence="5">Binds 1 Fe(2+) ion per subunit.</text>
</comment>
<dbReference type="GO" id="GO:0010436">
    <property type="term" value="F:carotenoid dioxygenase activity"/>
    <property type="evidence" value="ECO:0007669"/>
    <property type="project" value="TreeGrafter"/>
</dbReference>
<keyword evidence="2 5" id="KW-0479">Metal-binding</keyword>
<feature type="binding site" evidence="5">
    <location>
        <position position="350"/>
    </location>
    <ligand>
        <name>Fe cation</name>
        <dbReference type="ChEBI" id="CHEBI:24875"/>
        <note>catalytic</note>
    </ligand>
</feature>
<accession>A0A6J2YPT0</accession>
<dbReference type="PANTHER" id="PTHR10543">
    <property type="entry name" value="BETA-CAROTENE DIOXYGENASE"/>
    <property type="match status" value="1"/>
</dbReference>